<dbReference type="GO" id="GO:0006107">
    <property type="term" value="P:oxaloacetate metabolic process"/>
    <property type="evidence" value="ECO:0007669"/>
    <property type="project" value="TreeGrafter"/>
</dbReference>
<evidence type="ECO:0000256" key="1">
    <source>
        <dbReference type="ARBA" id="ARBA00001946"/>
    </source>
</evidence>
<dbReference type="Pfam" id="PF03328">
    <property type="entry name" value="HpcH_HpaI"/>
    <property type="match status" value="1"/>
</dbReference>
<evidence type="ECO:0000259" key="6">
    <source>
        <dbReference type="Pfam" id="PF03328"/>
    </source>
</evidence>
<gene>
    <name evidence="7" type="ORF">SacmaDRAFT_5477</name>
</gene>
<feature type="binding site" evidence="4">
    <location>
        <position position="114"/>
    </location>
    <ligand>
        <name>substrate</name>
    </ligand>
</feature>
<feature type="domain" description="HpcH/HpaI aldolase/citrate lyase" evidence="6">
    <location>
        <begin position="9"/>
        <end position="208"/>
    </location>
</feature>
<comment type="cofactor">
    <cofactor evidence="1">
        <name>Mg(2+)</name>
        <dbReference type="ChEBI" id="CHEBI:18420"/>
    </cofactor>
</comment>
<organism evidence="7 8">
    <name type="scientific">Saccharomonospora marina XMU15</name>
    <dbReference type="NCBI Taxonomy" id="882083"/>
    <lineage>
        <taxon>Bacteria</taxon>
        <taxon>Bacillati</taxon>
        <taxon>Actinomycetota</taxon>
        <taxon>Actinomycetes</taxon>
        <taxon>Pseudonocardiales</taxon>
        <taxon>Pseudonocardiaceae</taxon>
        <taxon>Saccharomonospora</taxon>
    </lineage>
</organism>
<dbReference type="PIRSF" id="PIRSF015582">
    <property type="entry name" value="Cit_lyase_B"/>
    <property type="match status" value="1"/>
</dbReference>
<feature type="binding site" evidence="5">
    <location>
        <position position="140"/>
    </location>
    <ligand>
        <name>Mg(2+)</name>
        <dbReference type="ChEBI" id="CHEBI:18420"/>
    </ligand>
</feature>
<dbReference type="InterPro" id="IPR015813">
    <property type="entry name" value="Pyrv/PenolPyrv_kinase-like_dom"/>
</dbReference>
<feature type="binding site" evidence="5">
    <location>
        <position position="114"/>
    </location>
    <ligand>
        <name>Mg(2+)</name>
        <dbReference type="ChEBI" id="CHEBI:18420"/>
    </ligand>
</feature>
<dbReference type="Gene3D" id="3.20.20.60">
    <property type="entry name" value="Phosphoenolpyruvate-binding domains"/>
    <property type="match status" value="1"/>
</dbReference>
<dbReference type="EMBL" id="CM001439">
    <property type="protein sequence ID" value="EHR53593.1"/>
    <property type="molecule type" value="Genomic_DNA"/>
</dbReference>
<dbReference type="SUPFAM" id="SSF51621">
    <property type="entry name" value="Phosphoenolpyruvate/pyruvate domain"/>
    <property type="match status" value="1"/>
</dbReference>
<dbReference type="InterPro" id="IPR005000">
    <property type="entry name" value="Aldolase/citrate-lyase_domain"/>
</dbReference>
<accession>H5X861</accession>
<evidence type="ECO:0000313" key="7">
    <source>
        <dbReference type="EMBL" id="EHR53593.1"/>
    </source>
</evidence>
<dbReference type="HOGENOM" id="CLU_044864_2_0_11"/>
<dbReference type="GO" id="GO:0016829">
    <property type="term" value="F:lyase activity"/>
    <property type="evidence" value="ECO:0007669"/>
    <property type="project" value="UniProtKB-KW"/>
</dbReference>
<keyword evidence="3 5" id="KW-0460">Magnesium</keyword>
<dbReference type="AlphaFoldDB" id="H5X861"/>
<evidence type="ECO:0000256" key="2">
    <source>
        <dbReference type="ARBA" id="ARBA00022723"/>
    </source>
</evidence>
<sequence length="264" mass="27315">MTRSPRQARTMLFVPGDRPDRFAKAVATGADAVVVDLEDAVVPEGKERARAAAADWLAAGDTGAVVRINAHGTPWFADDLAMVIETRAAVMLPKAQDGAVLAALGAEQVVALVETAAGIQRVNEVCAAPGVVRVAFGSVDLAAELGVAHDDHLALTHARSALVVACAAAGLPGPVDGVTTALHDTDALLADMRHARRLGFTGKLCVHPSQVAPLHDALKPTPSELDWARRVLAAAADGAAAQVDGQLVDKPVVERARGLIEREG</sequence>
<dbReference type="OrthoDB" id="5172636at2"/>
<dbReference type="InterPro" id="IPR040442">
    <property type="entry name" value="Pyrv_kinase-like_dom_sf"/>
</dbReference>
<dbReference type="PANTHER" id="PTHR32308:SF10">
    <property type="entry name" value="CITRATE LYASE SUBUNIT BETA"/>
    <property type="match status" value="1"/>
</dbReference>
<protein>
    <submittedName>
        <fullName evidence="7">Citrate lyase beta subunit</fullName>
    </submittedName>
</protein>
<dbReference type="eggNOG" id="COG2301">
    <property type="taxonomic scope" value="Bacteria"/>
</dbReference>
<dbReference type="Proteomes" id="UP000004926">
    <property type="component" value="Chromosome"/>
</dbReference>
<keyword evidence="2 5" id="KW-0479">Metal-binding</keyword>
<name>H5X861_9PSEU</name>
<evidence type="ECO:0000256" key="3">
    <source>
        <dbReference type="ARBA" id="ARBA00022842"/>
    </source>
</evidence>
<dbReference type="STRING" id="882083.SacmaDRAFT_5477"/>
<evidence type="ECO:0000256" key="5">
    <source>
        <dbReference type="PIRSR" id="PIRSR015582-2"/>
    </source>
</evidence>
<proteinExistence type="predicted"/>
<evidence type="ECO:0000256" key="4">
    <source>
        <dbReference type="PIRSR" id="PIRSR015582-1"/>
    </source>
</evidence>
<dbReference type="RefSeq" id="WP_009156967.1">
    <property type="nucleotide sequence ID" value="NZ_CM001439.1"/>
</dbReference>
<dbReference type="InterPro" id="IPR011206">
    <property type="entry name" value="Citrate_lyase_beta/mcl1/mcl2"/>
</dbReference>
<evidence type="ECO:0000313" key="8">
    <source>
        <dbReference type="Proteomes" id="UP000004926"/>
    </source>
</evidence>
<keyword evidence="7" id="KW-0456">Lyase</keyword>
<dbReference type="PANTHER" id="PTHR32308">
    <property type="entry name" value="LYASE BETA SUBUNIT, PUTATIVE (AFU_ORTHOLOGUE AFUA_4G13030)-RELATED"/>
    <property type="match status" value="1"/>
</dbReference>
<dbReference type="GO" id="GO:0000287">
    <property type="term" value="F:magnesium ion binding"/>
    <property type="evidence" value="ECO:0007669"/>
    <property type="project" value="TreeGrafter"/>
</dbReference>
<reference evidence="7 8" key="1">
    <citation type="journal article" date="2012" name="Stand. Genomic Sci.">
        <title>Genome sequence of the ocean sediment bacterium Saccharomonospora marina type strain (XMU15(T)).</title>
        <authorList>
            <person name="Klenk H.P."/>
            <person name="Lu M."/>
            <person name="Lucas S."/>
            <person name="Lapidus A."/>
            <person name="Copeland A."/>
            <person name="Pitluck S."/>
            <person name="Goodwin L.A."/>
            <person name="Han C."/>
            <person name="Tapia R."/>
            <person name="Brambilla E.M."/>
            <person name="Potter G."/>
            <person name="Land M."/>
            <person name="Ivanova N."/>
            <person name="Rohde M."/>
            <person name="Goker M."/>
            <person name="Detter J.C."/>
            <person name="Li W.J."/>
            <person name="Kyrpides N.C."/>
            <person name="Woyke T."/>
        </authorList>
    </citation>
    <scope>NUCLEOTIDE SEQUENCE [LARGE SCALE GENOMIC DNA]</scope>
    <source>
        <strain evidence="7 8">XMU15</strain>
    </source>
</reference>
<keyword evidence="8" id="KW-1185">Reference proteome</keyword>
<feature type="binding site" evidence="4">
    <location>
        <position position="67"/>
    </location>
    <ligand>
        <name>substrate</name>
    </ligand>
</feature>